<keyword evidence="4" id="KW-1185">Reference proteome</keyword>
<dbReference type="CDD" id="cd13578">
    <property type="entry name" value="PBP2_Bug27"/>
    <property type="match status" value="1"/>
</dbReference>
<feature type="transmembrane region" description="Helical" evidence="2">
    <location>
        <begin position="25"/>
        <end position="49"/>
    </location>
</feature>
<sequence>MGGNLAVLIEGDDVMTIYLKITKKALLFSLFAMFAGSFASAQTAGVGTWPTQKPIRLIAVFPPGGSVDQVARTLAPALQAELKQNVIVENIGGASGVIGTAAMTRSDPDGYTFAVVFDTHGVNPILKDKLPYDTIKDIAPVTLIGTSPMVLVASKNSGITSFKQLVDQSKAGKPFSYGSIGVGSLGHLAMARLAKQAGFDWNHVPYRGGGPLMQDVLGGQVPLAVGSEFLVKPHVDSGGVIPLVITTAKRSPELPNVPTIAESGFPGFNAPAWWAVLAPGKTPPAIVNAMNDAVTKALKTPAVSEKLKSQGIQIVAGNPETLRDFIGKQIAIWGKFVIENNIKEAQ</sequence>
<dbReference type="STRING" id="1835254.CL55_00015940"/>
<evidence type="ECO:0000313" key="3">
    <source>
        <dbReference type="EMBL" id="AKD25927.1"/>
    </source>
</evidence>
<proteinExistence type="inferred from homology"/>
<dbReference type="Proteomes" id="UP000061135">
    <property type="component" value="Chromosome"/>
</dbReference>
<keyword evidence="2" id="KW-0812">Transmembrane</keyword>
<evidence type="ECO:0000313" key="4">
    <source>
        <dbReference type="Proteomes" id="UP000061135"/>
    </source>
</evidence>
<dbReference type="PIRSF" id="PIRSF017082">
    <property type="entry name" value="YflP"/>
    <property type="match status" value="1"/>
</dbReference>
<organism evidence="3 4">
    <name type="scientific">Polynucleobacter duraquae</name>
    <dbReference type="NCBI Taxonomy" id="1835254"/>
    <lineage>
        <taxon>Bacteria</taxon>
        <taxon>Pseudomonadati</taxon>
        <taxon>Pseudomonadota</taxon>
        <taxon>Betaproteobacteria</taxon>
        <taxon>Burkholderiales</taxon>
        <taxon>Burkholderiaceae</taxon>
        <taxon>Polynucleobacter</taxon>
    </lineage>
</organism>
<evidence type="ECO:0000256" key="2">
    <source>
        <dbReference type="SAM" id="Phobius"/>
    </source>
</evidence>
<evidence type="ECO:0008006" key="5">
    <source>
        <dbReference type="Google" id="ProtNLM"/>
    </source>
</evidence>
<dbReference type="InterPro" id="IPR042100">
    <property type="entry name" value="Bug_dom1"/>
</dbReference>
<accession>A0A0E3ZMT0</accession>
<dbReference type="EMBL" id="CP007501">
    <property type="protein sequence ID" value="AKD25927.1"/>
    <property type="molecule type" value="Genomic_DNA"/>
</dbReference>
<dbReference type="PATRIC" id="fig|576611.7.peg.1619"/>
<protein>
    <recommendedName>
        <fullName evidence="5">Tripartite tricarboxylate transporter family receptor</fullName>
    </recommendedName>
</protein>
<gene>
    <name evidence="3" type="ORF">CL55_00015940</name>
</gene>
<dbReference type="HOGENOM" id="CLU_045683_0_0_4"/>
<dbReference type="PANTHER" id="PTHR42928">
    <property type="entry name" value="TRICARBOXYLATE-BINDING PROTEIN"/>
    <property type="match status" value="1"/>
</dbReference>
<dbReference type="PANTHER" id="PTHR42928:SF5">
    <property type="entry name" value="BLR1237 PROTEIN"/>
    <property type="match status" value="1"/>
</dbReference>
<keyword evidence="2" id="KW-0472">Membrane</keyword>
<dbReference type="Pfam" id="PF03401">
    <property type="entry name" value="TctC"/>
    <property type="match status" value="1"/>
</dbReference>
<evidence type="ECO:0000256" key="1">
    <source>
        <dbReference type="ARBA" id="ARBA00006987"/>
    </source>
</evidence>
<reference evidence="3 4" key="1">
    <citation type="submission" date="2014-03" db="EMBL/GenBank/DDBJ databases">
        <title>Genome of Polynucleobacter strain MWH-MoK4.</title>
        <authorList>
            <person name="Hahn M.W."/>
        </authorList>
    </citation>
    <scope>NUCLEOTIDE SEQUENCE [LARGE SCALE GENOMIC DNA]</scope>
    <source>
        <strain evidence="3 4">MWH-MoK4</strain>
    </source>
</reference>
<dbReference type="AlphaFoldDB" id="A0A0E3ZMT0"/>
<dbReference type="Gene3D" id="3.40.190.150">
    <property type="entry name" value="Bordetella uptake gene, domain 1"/>
    <property type="match status" value="1"/>
</dbReference>
<dbReference type="SUPFAM" id="SSF53850">
    <property type="entry name" value="Periplasmic binding protein-like II"/>
    <property type="match status" value="1"/>
</dbReference>
<comment type="similarity">
    <text evidence="1">Belongs to the UPF0065 (bug) family.</text>
</comment>
<keyword evidence="2" id="KW-1133">Transmembrane helix</keyword>
<name>A0A0E3ZMT0_9BURK</name>
<dbReference type="KEGG" id="pdq:CL55_00015940"/>
<dbReference type="Gene3D" id="3.40.190.10">
    <property type="entry name" value="Periplasmic binding protein-like II"/>
    <property type="match status" value="1"/>
</dbReference>
<dbReference type="InterPro" id="IPR005064">
    <property type="entry name" value="BUG"/>
</dbReference>